<comment type="caution">
    <text evidence="1">The sequence shown here is derived from an EMBL/GenBank/DDBJ whole genome shotgun (WGS) entry which is preliminary data.</text>
</comment>
<dbReference type="Proteomes" id="UP000215059">
    <property type="component" value="Unassembled WGS sequence"/>
</dbReference>
<keyword evidence="2" id="KW-1185">Reference proteome</keyword>
<reference evidence="1 2" key="1">
    <citation type="submission" date="2017-07" db="EMBL/GenBank/DDBJ databases">
        <title>Fictibacillus sp. nov. GDSW-R2A3 Genome sequencing and assembly.</title>
        <authorList>
            <person name="Mayilraj S."/>
        </authorList>
    </citation>
    <scope>NUCLEOTIDE SEQUENCE [LARGE SCALE GENOMIC DNA]</scope>
    <source>
        <strain evidence="1 2">GDSW-R2A3</strain>
    </source>
</reference>
<evidence type="ECO:0000313" key="1">
    <source>
        <dbReference type="EMBL" id="OYD57326.1"/>
    </source>
</evidence>
<dbReference type="AlphaFoldDB" id="A0A235F7P2"/>
<sequence>MSVESKLEKIVKKLRQDEVDVRHDAMVMLQDLKEDDVEAAIDKLVWVVKEAAKGFPTSGEPWDVPEYHLMQFVCQYYVPPVTEAISQHFHSFPPMVKEMLIEYMCESPDDRAELFVYQWYEKLLEEDTAIYPLGSLYSQPQLLKRIVTNHMNKIEHPEWKHFIYASLLFLLDNDAVDRLSPGLIHERLPADYEEAKAKFKEYEESYSTKFVYRFWKGDYFDRRAELITCMALLDYYFKPEYEAIFTEASSFKDPVVQGRALTLCMQKGFHYDSSALEHCATHLETSVLMYEELLEQRKDHLFPVKSKKQHYFARTILFKFLMEQEEYEDFPVSMTVKEEVNTENIYGQPVRYYLMGFTGENHEEYAAWVGAFSTENNDDSSDMWEGTYTDFEPFAKRTVPQHVDRFFKDREHAIAESEQEVHYEDGAGSKRVAIIGTSLVYENGKTEHKVRLHEVLSITVERKRSLFMSAIHIVVTGKDNKELFSFPAKLVDYDEFAGAMLTLTNHLNDPPVVEELVTSYGV</sequence>
<proteinExistence type="predicted"/>
<protein>
    <submittedName>
        <fullName evidence="1">Uncharacterized protein</fullName>
    </submittedName>
</protein>
<dbReference type="EMBL" id="NOII01000003">
    <property type="protein sequence ID" value="OYD57326.1"/>
    <property type="molecule type" value="Genomic_DNA"/>
</dbReference>
<dbReference type="OrthoDB" id="2754910at2"/>
<dbReference type="RefSeq" id="WP_094252675.1">
    <property type="nucleotide sequence ID" value="NZ_JBHLXL010000001.1"/>
</dbReference>
<name>A0A235F7P2_9BACL</name>
<gene>
    <name evidence="1" type="ORF">CGZ90_11630</name>
</gene>
<evidence type="ECO:0000313" key="2">
    <source>
        <dbReference type="Proteomes" id="UP000215059"/>
    </source>
</evidence>
<organism evidence="1 2">
    <name type="scientific">Fictibacillus aquaticus</name>
    <dbReference type="NCBI Taxonomy" id="2021314"/>
    <lineage>
        <taxon>Bacteria</taxon>
        <taxon>Bacillati</taxon>
        <taxon>Bacillota</taxon>
        <taxon>Bacilli</taxon>
        <taxon>Bacillales</taxon>
        <taxon>Fictibacillaceae</taxon>
        <taxon>Fictibacillus</taxon>
    </lineage>
</organism>
<accession>A0A235F7P2</accession>